<evidence type="ECO:0000259" key="3">
    <source>
        <dbReference type="PROSITE" id="PS50846"/>
    </source>
</evidence>
<dbReference type="SUPFAM" id="SSF55008">
    <property type="entry name" value="HMA, heavy metal-associated domain"/>
    <property type="match status" value="1"/>
</dbReference>
<name>M8AYE7_AEGTA</name>
<dbReference type="Gene3D" id="3.30.70.100">
    <property type="match status" value="1"/>
</dbReference>
<organism evidence="4">
    <name type="scientific">Aegilops tauschii</name>
    <name type="common">Tausch's goatgrass</name>
    <name type="synonym">Aegilops squarrosa</name>
    <dbReference type="NCBI Taxonomy" id="37682"/>
    <lineage>
        <taxon>Eukaryota</taxon>
        <taxon>Viridiplantae</taxon>
        <taxon>Streptophyta</taxon>
        <taxon>Embryophyta</taxon>
        <taxon>Tracheophyta</taxon>
        <taxon>Spermatophyta</taxon>
        <taxon>Magnoliopsida</taxon>
        <taxon>Liliopsida</taxon>
        <taxon>Poales</taxon>
        <taxon>Poaceae</taxon>
        <taxon>BOP clade</taxon>
        <taxon>Pooideae</taxon>
        <taxon>Triticodae</taxon>
        <taxon>Triticeae</taxon>
        <taxon>Triticinae</taxon>
        <taxon>Aegilops</taxon>
    </lineage>
</organism>
<protein>
    <submittedName>
        <fullName evidence="4">Putative cadmium/zinc-transporting ATPase 3</fullName>
    </submittedName>
</protein>
<dbReference type="PROSITE" id="PS50846">
    <property type="entry name" value="HMA_2"/>
    <property type="match status" value="1"/>
</dbReference>
<accession>M8AYE7</accession>
<evidence type="ECO:0000313" key="4">
    <source>
        <dbReference type="EnsemblPlants" id="EMT06419"/>
    </source>
</evidence>
<dbReference type="GO" id="GO:0016020">
    <property type="term" value="C:membrane"/>
    <property type="evidence" value="ECO:0007669"/>
    <property type="project" value="UniProtKB-SubCell"/>
</dbReference>
<proteinExistence type="inferred from homology"/>
<dbReference type="CDD" id="cd00371">
    <property type="entry name" value="HMA"/>
    <property type="match status" value="1"/>
</dbReference>
<comment type="similarity">
    <text evidence="2">Belongs to the cation transport ATPase (P-type) (TC 3.A.3) family. Type IB subfamily.</text>
</comment>
<evidence type="ECO:0000256" key="1">
    <source>
        <dbReference type="ARBA" id="ARBA00004141"/>
    </source>
</evidence>
<reference evidence="4" key="1">
    <citation type="submission" date="2015-06" db="UniProtKB">
        <authorList>
            <consortium name="EnsemblPlants"/>
        </authorList>
    </citation>
    <scope>IDENTIFICATION</scope>
</reference>
<sequence length="92" mass="10126">MAAGKQEKSYFDVLGICCPSEVPLVEKLLEPLAGVHKVTVVVPSRTVIVVHDAATISQSQIGKGINASLSSWFTSLWLFVRFFLNRMQMCLS</sequence>
<comment type="subcellular location">
    <subcellularLocation>
        <location evidence="1">Membrane</location>
        <topology evidence="1">Multi-pass membrane protein</topology>
    </subcellularLocation>
</comment>
<dbReference type="PANTHER" id="PTHR48085">
    <property type="entry name" value="CADMIUM/ZINC-TRANSPORTING ATPASE HMA2-RELATED"/>
    <property type="match status" value="1"/>
</dbReference>
<dbReference type="PANTHER" id="PTHR48085:SF12">
    <property type="entry name" value="HMA DOMAIN-CONTAINING PROTEIN"/>
    <property type="match status" value="1"/>
</dbReference>
<dbReference type="InterPro" id="IPR051014">
    <property type="entry name" value="Cation_Transport_ATPase_IB"/>
</dbReference>
<feature type="domain" description="HMA" evidence="3">
    <location>
        <begin position="7"/>
        <end position="73"/>
    </location>
</feature>
<dbReference type="InterPro" id="IPR036163">
    <property type="entry name" value="HMA_dom_sf"/>
</dbReference>
<dbReference type="GO" id="GO:0046872">
    <property type="term" value="F:metal ion binding"/>
    <property type="evidence" value="ECO:0007669"/>
    <property type="project" value="InterPro"/>
</dbReference>
<dbReference type="EnsemblPlants" id="EMT06419">
    <property type="protein sequence ID" value="EMT06419"/>
    <property type="gene ID" value="F775_24464"/>
</dbReference>
<dbReference type="AlphaFoldDB" id="M8AYE7"/>
<dbReference type="GO" id="GO:0022857">
    <property type="term" value="F:transmembrane transporter activity"/>
    <property type="evidence" value="ECO:0007669"/>
    <property type="project" value="TreeGrafter"/>
</dbReference>
<dbReference type="InterPro" id="IPR006121">
    <property type="entry name" value="HMA_dom"/>
</dbReference>
<dbReference type="FunFam" id="3.30.70.100:FF:000022">
    <property type="entry name" value="Putative cadmium/zinc-transporting ATPase 3"/>
    <property type="match status" value="1"/>
</dbReference>
<evidence type="ECO:0000256" key="2">
    <source>
        <dbReference type="ARBA" id="ARBA00006024"/>
    </source>
</evidence>